<reference evidence="8 9" key="1">
    <citation type="submission" date="2016-09" db="EMBL/GenBank/DDBJ databases">
        <title>Vagococcus teuberi sp. nov., isolated from the Malian artisanal sour milk fene.</title>
        <authorList>
            <person name="Wullschleger S."/>
            <person name="Seifert C."/>
            <person name="Baumgartner S."/>
            <person name="Lacroix C."/>
            <person name="Bonfoh B."/>
            <person name="Stevens M.J."/>
            <person name="Meile L."/>
        </authorList>
    </citation>
    <scope>NUCLEOTIDE SEQUENCE [LARGE SCALE GENOMIC DNA]</scope>
    <source>
        <strain evidence="8 9">DSM 21459</strain>
    </source>
</reference>
<dbReference type="GO" id="GO:0016887">
    <property type="term" value="F:ATP hydrolysis activity"/>
    <property type="evidence" value="ECO:0007669"/>
    <property type="project" value="InterPro"/>
</dbReference>
<dbReference type="KEGG" id="vte:BHY08_07220"/>
<dbReference type="STRING" id="519472.BHY08_07220"/>
<dbReference type="AlphaFoldDB" id="A0A1J0A6S4"/>
<dbReference type="PANTHER" id="PTHR42788">
    <property type="entry name" value="TAURINE IMPORT ATP-BINDING PROTEIN-RELATED"/>
    <property type="match status" value="1"/>
</dbReference>
<evidence type="ECO:0000256" key="3">
    <source>
        <dbReference type="ARBA" id="ARBA00022475"/>
    </source>
</evidence>
<dbReference type="SUPFAM" id="SSF52540">
    <property type="entry name" value="P-loop containing nucleoside triphosphate hydrolases"/>
    <property type="match status" value="1"/>
</dbReference>
<evidence type="ECO:0000256" key="5">
    <source>
        <dbReference type="ARBA" id="ARBA00022840"/>
    </source>
</evidence>
<keyword evidence="9" id="KW-1185">Reference proteome</keyword>
<dbReference type="InterPro" id="IPR050166">
    <property type="entry name" value="ABC_transporter_ATP-bind"/>
</dbReference>
<name>A0A1J0A6S4_9ENTE</name>
<evidence type="ECO:0000256" key="4">
    <source>
        <dbReference type="ARBA" id="ARBA00022741"/>
    </source>
</evidence>
<sequence length="267" mass="29423">MSATLTLTDIHKSFEVGTVNEHHVLRGVNLTLNEGDFVTVIGGNGAGKSTLLNCIAGNIPVDSGKILLEHMDITNQKTEKRAAHIGRVFQDPRMGTATRLSIEENLSIAYSRGKKRGLSLGVTDSQREEFKKQLVRLDLGLEERLKKEVGLLSGGQRQALTLLMATLVKPKLLLLDEHTAALDPKASQSVLSLTNKMVHEDQLTTLMITHNMEDAIKYGNRLVMLYEGKIVVDINQEQKEGLKVQDLMDLFQKNSGQALTDDALILS</sequence>
<dbReference type="Proteomes" id="UP000191200">
    <property type="component" value="Chromosome"/>
</dbReference>
<dbReference type="EMBL" id="CP017267">
    <property type="protein sequence ID" value="APB31635.1"/>
    <property type="molecule type" value="Genomic_DNA"/>
</dbReference>
<dbReference type="RefSeq" id="WP_071457229.1">
    <property type="nucleotide sequence ID" value="NZ_CP017267.1"/>
</dbReference>
<organism evidence="8 9">
    <name type="scientific">Vagococcus teuberi</name>
    <dbReference type="NCBI Taxonomy" id="519472"/>
    <lineage>
        <taxon>Bacteria</taxon>
        <taxon>Bacillati</taxon>
        <taxon>Bacillota</taxon>
        <taxon>Bacilli</taxon>
        <taxon>Lactobacillales</taxon>
        <taxon>Enterococcaceae</taxon>
        <taxon>Vagococcus</taxon>
    </lineage>
</organism>
<evidence type="ECO:0000313" key="9">
    <source>
        <dbReference type="Proteomes" id="UP000191200"/>
    </source>
</evidence>
<keyword evidence="3" id="KW-1003">Cell membrane</keyword>
<dbReference type="SMART" id="SM00382">
    <property type="entry name" value="AAA"/>
    <property type="match status" value="1"/>
</dbReference>
<proteinExistence type="predicted"/>
<dbReference type="InterPro" id="IPR003439">
    <property type="entry name" value="ABC_transporter-like_ATP-bd"/>
</dbReference>
<keyword evidence="5 8" id="KW-0067">ATP-binding</keyword>
<keyword evidence="2" id="KW-0813">Transport</keyword>
<dbReference type="PANTHER" id="PTHR42788:SF7">
    <property type="entry name" value="NITRATE ABC TRANSPORTER ATP-BINDING PROTEIN"/>
    <property type="match status" value="1"/>
</dbReference>
<dbReference type="InterPro" id="IPR017871">
    <property type="entry name" value="ABC_transporter-like_CS"/>
</dbReference>
<dbReference type="GO" id="GO:0005886">
    <property type="term" value="C:plasma membrane"/>
    <property type="evidence" value="ECO:0007669"/>
    <property type="project" value="UniProtKB-SubCell"/>
</dbReference>
<feature type="domain" description="ABC transporter" evidence="7">
    <location>
        <begin position="5"/>
        <end position="252"/>
    </location>
</feature>
<comment type="subcellular location">
    <subcellularLocation>
        <location evidence="1">Cell membrane</location>
        <topology evidence="1">Peripheral membrane protein</topology>
    </subcellularLocation>
</comment>
<dbReference type="OrthoDB" id="9776369at2"/>
<gene>
    <name evidence="8" type="ORF">BHY08_07220</name>
</gene>
<keyword evidence="6" id="KW-0472">Membrane</keyword>
<evidence type="ECO:0000256" key="2">
    <source>
        <dbReference type="ARBA" id="ARBA00022448"/>
    </source>
</evidence>
<keyword evidence="4" id="KW-0547">Nucleotide-binding</keyword>
<evidence type="ECO:0000259" key="7">
    <source>
        <dbReference type="PROSITE" id="PS50893"/>
    </source>
</evidence>
<protein>
    <submittedName>
        <fullName evidence="8">ABC transporter ATP-binding protein</fullName>
    </submittedName>
</protein>
<dbReference type="Gene3D" id="3.40.50.300">
    <property type="entry name" value="P-loop containing nucleotide triphosphate hydrolases"/>
    <property type="match status" value="1"/>
</dbReference>
<dbReference type="PROSITE" id="PS50893">
    <property type="entry name" value="ABC_TRANSPORTER_2"/>
    <property type="match status" value="1"/>
</dbReference>
<accession>A0A1J0A6S4</accession>
<evidence type="ECO:0000313" key="8">
    <source>
        <dbReference type="EMBL" id="APB31635.1"/>
    </source>
</evidence>
<evidence type="ECO:0000256" key="1">
    <source>
        <dbReference type="ARBA" id="ARBA00004202"/>
    </source>
</evidence>
<dbReference type="GO" id="GO:0005524">
    <property type="term" value="F:ATP binding"/>
    <property type="evidence" value="ECO:0007669"/>
    <property type="project" value="UniProtKB-KW"/>
</dbReference>
<dbReference type="InterPro" id="IPR027417">
    <property type="entry name" value="P-loop_NTPase"/>
</dbReference>
<dbReference type="InterPro" id="IPR003593">
    <property type="entry name" value="AAA+_ATPase"/>
</dbReference>
<dbReference type="PROSITE" id="PS00211">
    <property type="entry name" value="ABC_TRANSPORTER_1"/>
    <property type="match status" value="1"/>
</dbReference>
<evidence type="ECO:0000256" key="6">
    <source>
        <dbReference type="ARBA" id="ARBA00023136"/>
    </source>
</evidence>
<dbReference type="Pfam" id="PF00005">
    <property type="entry name" value="ABC_tran"/>
    <property type="match status" value="1"/>
</dbReference>